<dbReference type="Proteomes" id="UP001500305">
    <property type="component" value="Unassembled WGS sequence"/>
</dbReference>
<reference evidence="1 2" key="1">
    <citation type="journal article" date="2019" name="Int. J. Syst. Evol. Microbiol.">
        <title>The Global Catalogue of Microorganisms (GCM) 10K type strain sequencing project: providing services to taxonomists for standard genome sequencing and annotation.</title>
        <authorList>
            <consortium name="The Broad Institute Genomics Platform"/>
            <consortium name="The Broad Institute Genome Sequencing Center for Infectious Disease"/>
            <person name="Wu L."/>
            <person name="Ma J."/>
        </authorList>
    </citation>
    <scope>NUCLEOTIDE SEQUENCE [LARGE SCALE GENOMIC DNA]</scope>
    <source>
        <strain evidence="1 2">JCM 7356</strain>
    </source>
</reference>
<sequence length="223" mass="24461">MHGAAGLRPGYSGGAAAVRRAWTAVDGDLRLSSTTGPAEIRRSQLEALGLPLQRILQAAGQEQRAEILAALHAQADTVLDCLMPMLRRSAQTLPTDARRTAGLDALARDCANRLRAIAARQPRAADDWSIAWTGCGCELCATLETFLGSRSRRVLERPLAKDGRRHVHTKINSAELPVHHQTRRQGRPYTLVLTKTEQLFIREQSARSQAEADLTWLTSAWNA</sequence>
<keyword evidence="2" id="KW-1185">Reference proteome</keyword>
<evidence type="ECO:0000313" key="2">
    <source>
        <dbReference type="Proteomes" id="UP001500305"/>
    </source>
</evidence>
<dbReference type="EMBL" id="BAAATR010000007">
    <property type="protein sequence ID" value="GAA2239410.1"/>
    <property type="molecule type" value="Genomic_DNA"/>
</dbReference>
<gene>
    <name evidence="1" type="ORF">GCM10010430_20800</name>
</gene>
<accession>A0ABN3DQS6</accession>
<organism evidence="1 2">
    <name type="scientific">Kitasatospora cystarginea</name>
    <dbReference type="NCBI Taxonomy" id="58350"/>
    <lineage>
        <taxon>Bacteria</taxon>
        <taxon>Bacillati</taxon>
        <taxon>Actinomycetota</taxon>
        <taxon>Actinomycetes</taxon>
        <taxon>Kitasatosporales</taxon>
        <taxon>Streptomycetaceae</taxon>
        <taxon>Kitasatospora</taxon>
    </lineage>
</organism>
<proteinExistence type="predicted"/>
<evidence type="ECO:0000313" key="1">
    <source>
        <dbReference type="EMBL" id="GAA2239410.1"/>
    </source>
</evidence>
<name>A0ABN3DQS6_9ACTN</name>
<protein>
    <submittedName>
        <fullName evidence="1">Uncharacterized protein</fullName>
    </submittedName>
</protein>
<comment type="caution">
    <text evidence="1">The sequence shown here is derived from an EMBL/GenBank/DDBJ whole genome shotgun (WGS) entry which is preliminary data.</text>
</comment>